<proteinExistence type="predicted"/>
<evidence type="ECO:0000313" key="2">
    <source>
        <dbReference type="EMBL" id="EMF52998.1"/>
    </source>
</evidence>
<evidence type="ECO:0000256" key="1">
    <source>
        <dbReference type="SAM" id="MobiDB-lite"/>
    </source>
</evidence>
<accession>M3EV19</accession>
<evidence type="ECO:0000313" key="3">
    <source>
        <dbReference type="Proteomes" id="UP000030760"/>
    </source>
</evidence>
<feature type="region of interest" description="Disordered" evidence="1">
    <location>
        <begin position="61"/>
        <end position="88"/>
    </location>
</feature>
<dbReference type="EMBL" id="KB405094">
    <property type="protein sequence ID" value="EMF52998.1"/>
    <property type="molecule type" value="Genomic_DNA"/>
</dbReference>
<sequence length="100" mass="11391">MLAHAGISCRMRDAWQTSRVKWGAFLSVFARISPGLHGEVGEQETGEVAGGLYGSSRNFCDGREGRDRREGRDWSGREGRRGARDVRGQDRVRVSWRRRR</sequence>
<dbReference type="AlphaFoldDB" id="M3EV19"/>
<name>M3EV19_9ACTN</name>
<dbReference type="Proteomes" id="UP000030760">
    <property type="component" value="Unassembled WGS sequence"/>
</dbReference>
<gene>
    <name evidence="2" type="ORF">SBD_6074</name>
</gene>
<reference evidence="3" key="1">
    <citation type="journal article" date="2013" name="Genome Announc.">
        <title>Draft Genome Sequence of Streptomyces bottropensis ATCC 25435, a Bottromycin-Producing Actinomycete.</title>
        <authorList>
            <person name="Zhang H."/>
            <person name="Zhou W."/>
            <person name="Zhuang Y."/>
            <person name="Liang X."/>
            <person name="Liu T."/>
        </authorList>
    </citation>
    <scope>NUCLEOTIDE SEQUENCE [LARGE SCALE GENOMIC DNA]</scope>
    <source>
        <strain evidence="3">ATCC 25435</strain>
    </source>
</reference>
<organism evidence="2 3">
    <name type="scientific">Streptomyces bottropensis ATCC 25435</name>
    <dbReference type="NCBI Taxonomy" id="1054862"/>
    <lineage>
        <taxon>Bacteria</taxon>
        <taxon>Bacillati</taxon>
        <taxon>Actinomycetota</taxon>
        <taxon>Actinomycetes</taxon>
        <taxon>Kitasatosporales</taxon>
        <taxon>Streptomycetaceae</taxon>
        <taxon>Streptomyces</taxon>
    </lineage>
</organism>
<protein>
    <submittedName>
        <fullName evidence="2">Uncharacterized protein</fullName>
    </submittedName>
</protein>